<feature type="chain" id="PRO_5037625631" description="Carboxypeptidase regulatory-like domain-containing protein" evidence="1">
    <location>
        <begin position="30"/>
        <end position="582"/>
    </location>
</feature>
<organism evidence="2 3">
    <name type="scientific">Eiseniibacteriota bacterium</name>
    <dbReference type="NCBI Taxonomy" id="2212470"/>
    <lineage>
        <taxon>Bacteria</taxon>
        <taxon>Candidatus Eiseniibacteriota</taxon>
    </lineage>
</organism>
<comment type="caution">
    <text evidence="2">The sequence shown here is derived from an EMBL/GenBank/DDBJ whole genome shotgun (WGS) entry which is preliminary data.</text>
</comment>
<dbReference type="EMBL" id="JAGQHS010000125">
    <property type="protein sequence ID" value="MCA9757866.1"/>
    <property type="molecule type" value="Genomic_DNA"/>
</dbReference>
<protein>
    <recommendedName>
        <fullName evidence="4">Carboxypeptidase regulatory-like domain-containing protein</fullName>
    </recommendedName>
</protein>
<reference evidence="2" key="2">
    <citation type="journal article" date="2021" name="Microbiome">
        <title>Successional dynamics and alternative stable states in a saline activated sludge microbial community over 9 years.</title>
        <authorList>
            <person name="Wang Y."/>
            <person name="Ye J."/>
            <person name="Ju F."/>
            <person name="Liu L."/>
            <person name="Boyd J.A."/>
            <person name="Deng Y."/>
            <person name="Parks D.H."/>
            <person name="Jiang X."/>
            <person name="Yin X."/>
            <person name="Woodcroft B.J."/>
            <person name="Tyson G.W."/>
            <person name="Hugenholtz P."/>
            <person name="Polz M.F."/>
            <person name="Zhang T."/>
        </authorList>
    </citation>
    <scope>NUCLEOTIDE SEQUENCE</scope>
    <source>
        <strain evidence="2">HKST-UBA02</strain>
    </source>
</reference>
<dbReference type="Gene3D" id="2.60.120.260">
    <property type="entry name" value="Galactose-binding domain-like"/>
    <property type="match status" value="1"/>
</dbReference>
<gene>
    <name evidence="2" type="ORF">KDA27_18890</name>
</gene>
<dbReference type="InterPro" id="IPR008979">
    <property type="entry name" value="Galactose-bd-like_sf"/>
</dbReference>
<keyword evidence="1" id="KW-0732">Signal</keyword>
<evidence type="ECO:0000256" key="1">
    <source>
        <dbReference type="SAM" id="SignalP"/>
    </source>
</evidence>
<dbReference type="AlphaFoldDB" id="A0A956SEV3"/>
<proteinExistence type="predicted"/>
<feature type="signal peptide" evidence="1">
    <location>
        <begin position="1"/>
        <end position="29"/>
    </location>
</feature>
<evidence type="ECO:0000313" key="2">
    <source>
        <dbReference type="EMBL" id="MCA9757866.1"/>
    </source>
</evidence>
<name>A0A956SEV3_UNCEI</name>
<evidence type="ECO:0000313" key="3">
    <source>
        <dbReference type="Proteomes" id="UP000739538"/>
    </source>
</evidence>
<accession>A0A956SEV3</accession>
<dbReference type="Proteomes" id="UP000739538">
    <property type="component" value="Unassembled WGS sequence"/>
</dbReference>
<evidence type="ECO:0008006" key="4">
    <source>
        <dbReference type="Google" id="ProtNLM"/>
    </source>
</evidence>
<dbReference type="SUPFAM" id="SSF49785">
    <property type="entry name" value="Galactose-binding domain-like"/>
    <property type="match status" value="1"/>
</dbReference>
<reference evidence="2" key="1">
    <citation type="submission" date="2020-04" db="EMBL/GenBank/DDBJ databases">
        <authorList>
            <person name="Zhang T."/>
        </authorList>
    </citation>
    <scope>NUCLEOTIDE SEQUENCE</scope>
    <source>
        <strain evidence="2">HKST-UBA02</strain>
    </source>
</reference>
<sequence length="582" mass="63100">MNRVSRTVSQALRLGLMIRMTGTASFILAATLTLSACSNETVPPPGATDAETRFEATFDPGDASFVLSQVSSRPGFEVELLGSNLTTDATAGTVSLDVAVRNVSEREIAEPAKIWLDQFRPQSVTVTNADFVEPAPDDAGDVPARFGFDYAGSFGADEVLSPNEISTARTWVFSVPDMSSFSFSALADVATSLESRLGGMIFQDLNESGTREADEPPFFGRIIVTRPDGSQVRTATNDEGKYSVPVYESGLHLVAYEPPDLDCVCFVTVTTSNPIEVVLVPGNNGVPQDYLEADFGAHIANLDEPEPIVLTDRQPDDILRDPYRFMEASLDGDILTLRVEFGGCGPDHDFGLFMTGGFMESLPVQARIVLSHDDFDEECDAVFQRVLRFDLRPLRAAYEESYGDSGPIVLRLTDPNGQEHEFRYVLATPPPPPGNLLRNGSFELNGEPSDAGWELRNPDLATLVRPGAPENGRFALRLDSDGAPTNGTARAFVPGAERGARYSVSAWIRAEGDHGGGAVYLTTGRWMSQPVEVTSTEWTRVSFETEVPEIADGGLWLVLSSLVTEIAPRVGVFDGVVVQRIR</sequence>